<accession>A0ABR2AAA7</accession>
<organism evidence="1 2">
    <name type="scientific">Hibiscus sabdariffa</name>
    <name type="common">roselle</name>
    <dbReference type="NCBI Taxonomy" id="183260"/>
    <lineage>
        <taxon>Eukaryota</taxon>
        <taxon>Viridiplantae</taxon>
        <taxon>Streptophyta</taxon>
        <taxon>Embryophyta</taxon>
        <taxon>Tracheophyta</taxon>
        <taxon>Spermatophyta</taxon>
        <taxon>Magnoliopsida</taxon>
        <taxon>eudicotyledons</taxon>
        <taxon>Gunneridae</taxon>
        <taxon>Pentapetalae</taxon>
        <taxon>rosids</taxon>
        <taxon>malvids</taxon>
        <taxon>Malvales</taxon>
        <taxon>Malvaceae</taxon>
        <taxon>Malvoideae</taxon>
        <taxon>Hibiscus</taxon>
    </lineage>
</organism>
<dbReference type="Proteomes" id="UP001396334">
    <property type="component" value="Unassembled WGS sequence"/>
</dbReference>
<keyword evidence="2" id="KW-1185">Reference proteome</keyword>
<evidence type="ECO:0000313" key="1">
    <source>
        <dbReference type="EMBL" id="KAK8489986.1"/>
    </source>
</evidence>
<sequence length="82" mass="8910">MAVSISSQEWSIGWEEPHGPGFQVDGGFAVLVPCYKPGCKQLLQGPNNQLLTAMNNLSNGFSSGNNLFLLKFTELQVVEIVL</sequence>
<dbReference type="EMBL" id="JBBPBN010000292">
    <property type="protein sequence ID" value="KAK8489986.1"/>
    <property type="molecule type" value="Genomic_DNA"/>
</dbReference>
<name>A0ABR2AAA7_9ROSI</name>
<gene>
    <name evidence="1" type="ORF">V6N11_065409</name>
</gene>
<reference evidence="1 2" key="1">
    <citation type="journal article" date="2024" name="G3 (Bethesda)">
        <title>Genome assembly of Hibiscus sabdariffa L. provides insights into metabolisms of medicinal natural products.</title>
        <authorList>
            <person name="Kim T."/>
        </authorList>
    </citation>
    <scope>NUCLEOTIDE SEQUENCE [LARGE SCALE GENOMIC DNA]</scope>
    <source>
        <strain evidence="1">TK-2024</strain>
        <tissue evidence="1">Old leaves</tissue>
    </source>
</reference>
<dbReference type="PANTHER" id="PTHR34464">
    <property type="entry name" value="OS09G0376300 PROTEIN"/>
    <property type="match status" value="1"/>
</dbReference>
<evidence type="ECO:0000313" key="2">
    <source>
        <dbReference type="Proteomes" id="UP001396334"/>
    </source>
</evidence>
<comment type="caution">
    <text evidence="1">The sequence shown here is derived from an EMBL/GenBank/DDBJ whole genome shotgun (WGS) entry which is preliminary data.</text>
</comment>
<dbReference type="PANTHER" id="PTHR34464:SF3">
    <property type="entry name" value="OS09G0376300 PROTEIN"/>
    <property type="match status" value="1"/>
</dbReference>
<protein>
    <submittedName>
        <fullName evidence="1">Uncharacterized protein</fullName>
    </submittedName>
</protein>
<proteinExistence type="predicted"/>